<feature type="domain" description="Tr-type G" evidence="1">
    <location>
        <begin position="43"/>
        <end position="247"/>
    </location>
</feature>
<dbReference type="CDD" id="cd01891">
    <property type="entry name" value="TypA_BipA"/>
    <property type="match status" value="1"/>
</dbReference>
<comment type="caution">
    <text evidence="2">The sequence shown here is derived from an EMBL/GenBank/DDBJ whole genome shotgun (WGS) entry which is preliminary data.</text>
</comment>
<dbReference type="InterPro" id="IPR027417">
    <property type="entry name" value="P-loop_NTPase"/>
</dbReference>
<dbReference type="SUPFAM" id="SSF54980">
    <property type="entry name" value="EF-G C-terminal domain-like"/>
    <property type="match status" value="2"/>
</dbReference>
<dbReference type="InterPro" id="IPR035651">
    <property type="entry name" value="BipA_V"/>
</dbReference>
<dbReference type="GO" id="GO:0005829">
    <property type="term" value="C:cytosol"/>
    <property type="evidence" value="ECO:0007669"/>
    <property type="project" value="TreeGrafter"/>
</dbReference>
<dbReference type="Pfam" id="PF00679">
    <property type="entry name" value="EFG_C"/>
    <property type="match status" value="1"/>
</dbReference>
<evidence type="ECO:0000313" key="3">
    <source>
        <dbReference type="Proteomes" id="UP001465755"/>
    </source>
</evidence>
<dbReference type="SUPFAM" id="SSF52540">
    <property type="entry name" value="P-loop containing nucleoside triphosphate hydrolases"/>
    <property type="match status" value="1"/>
</dbReference>
<dbReference type="GO" id="GO:0003924">
    <property type="term" value="F:GTPase activity"/>
    <property type="evidence" value="ECO:0007669"/>
    <property type="project" value="InterPro"/>
</dbReference>
<dbReference type="InterPro" id="IPR004161">
    <property type="entry name" value="EFTu-like_2"/>
</dbReference>
<evidence type="ECO:0000313" key="2">
    <source>
        <dbReference type="EMBL" id="KAK9802838.1"/>
    </source>
</evidence>
<dbReference type="Gene3D" id="3.40.50.300">
    <property type="entry name" value="P-loop containing nucleotide triphosphate hydrolases"/>
    <property type="match status" value="1"/>
</dbReference>
<accession>A0AAW1P2P7</accession>
<dbReference type="Proteomes" id="UP001465755">
    <property type="component" value="Unassembled WGS sequence"/>
</dbReference>
<dbReference type="PROSITE" id="PS00301">
    <property type="entry name" value="G_TR_1"/>
    <property type="match status" value="1"/>
</dbReference>
<dbReference type="InterPro" id="IPR042116">
    <property type="entry name" value="TypA/BipA_C"/>
</dbReference>
<keyword evidence="3" id="KW-1185">Reference proteome</keyword>
<dbReference type="SUPFAM" id="SSF50447">
    <property type="entry name" value="Translation proteins"/>
    <property type="match status" value="1"/>
</dbReference>
<dbReference type="GO" id="GO:1990904">
    <property type="term" value="C:ribonucleoprotein complex"/>
    <property type="evidence" value="ECO:0007669"/>
    <property type="project" value="TreeGrafter"/>
</dbReference>
<gene>
    <name evidence="2" type="ORF">WJX73_005123</name>
</gene>
<dbReference type="InterPro" id="IPR000640">
    <property type="entry name" value="EFG_V-like"/>
</dbReference>
<dbReference type="FunFam" id="2.40.50.250:FF:000001">
    <property type="entry name" value="GTP-binding protein TypA"/>
    <property type="match status" value="1"/>
</dbReference>
<dbReference type="NCBIfam" id="TIGR00231">
    <property type="entry name" value="small_GTP"/>
    <property type="match status" value="1"/>
</dbReference>
<dbReference type="InterPro" id="IPR009000">
    <property type="entry name" value="Transl_B-barrel_sf"/>
</dbReference>
<sequence>MLRGLSTLLASTWAPCPSGELQRVTTLRSLRHFCTPTTPPEPKLIRDFAIIAHVDAGKTTLFDRLLAYCGATLTGERFMDNNVLEKERGITIMSKYTALKYKGYTLNAVDTPGHADFGGEVERILGMVDGALLLVDATEGPMSQTKFVLEKSLKRGLCPIVVLNKVDRPGITPQRCGEVESQVFDLFAQLGATDEQLDFPVLYASARQGWATDQPPANADSFQHNESASRNVAPLLDAIVRHVPPPEGNPQDPFAMLVAMVERDAWLGRVSTGRVASGRAKVGDRLRVLDHTGKVLEESRLTKIWKRSGTGREDLALASAGDIVSVSGLGQASIADTLASTAVSEPLSPGHIDPPTLSMVFSPNASPLAGKEGQHLTSTKIGDRLYAEAETSVSLSVLPASGTGEAFEVRARGELQLGLLIENMRREGFEFSVSPPKVLYRQEGGQRLEPLEEVMAEVEDAHVGAVIEAISQRKGELLDMVPLGDTGRQRLSFTAPSRGLIGFRAAFVNATRGSGLINRAHSGYVPYMGNMSQVRKGVLVSTGSGKATAHALWQLEPRGVLFTVPTDEVYEGMIVGEHAREGDLDVNPVREKKLNNFRTTGAEEKVQLSPPRPMILEDAIGYVAADELIEVTPGQIRLRKRILDGTSRRVATRRGTQAA</sequence>
<dbReference type="CDD" id="cd03710">
    <property type="entry name" value="BipA_TypA_C"/>
    <property type="match status" value="1"/>
</dbReference>
<protein>
    <recommendedName>
        <fullName evidence="1">Tr-type G domain-containing protein</fullName>
    </recommendedName>
</protein>
<dbReference type="Pfam" id="PF00009">
    <property type="entry name" value="GTP_EFTU"/>
    <property type="match status" value="1"/>
</dbReference>
<dbReference type="Pfam" id="PF03144">
    <property type="entry name" value="GTP_EFTU_D2"/>
    <property type="match status" value="1"/>
</dbReference>
<reference evidence="2 3" key="1">
    <citation type="journal article" date="2024" name="Nat. Commun.">
        <title>Phylogenomics reveals the evolutionary origins of lichenization in chlorophyte algae.</title>
        <authorList>
            <person name="Puginier C."/>
            <person name="Libourel C."/>
            <person name="Otte J."/>
            <person name="Skaloud P."/>
            <person name="Haon M."/>
            <person name="Grisel S."/>
            <person name="Petersen M."/>
            <person name="Berrin J.G."/>
            <person name="Delaux P.M."/>
            <person name="Dal Grande F."/>
            <person name="Keller J."/>
        </authorList>
    </citation>
    <scope>NUCLEOTIDE SEQUENCE [LARGE SCALE GENOMIC DNA]</scope>
    <source>
        <strain evidence="2 3">SAG 2036</strain>
    </source>
</reference>
<dbReference type="PRINTS" id="PR00315">
    <property type="entry name" value="ELONGATNFCT"/>
</dbReference>
<dbReference type="InterPro" id="IPR031157">
    <property type="entry name" value="G_TR_CS"/>
</dbReference>
<dbReference type="GO" id="GO:0005525">
    <property type="term" value="F:GTP binding"/>
    <property type="evidence" value="ECO:0007669"/>
    <property type="project" value="InterPro"/>
</dbReference>
<name>A0AAW1P2P7_9CHLO</name>
<dbReference type="Pfam" id="PF21018">
    <property type="entry name" value="BipA_C"/>
    <property type="match status" value="1"/>
</dbReference>
<dbReference type="Gene3D" id="2.40.30.10">
    <property type="entry name" value="Translation factors"/>
    <property type="match status" value="1"/>
</dbReference>
<dbReference type="Gene3D" id="3.30.70.870">
    <property type="entry name" value="Elongation Factor G (Translational Gtpase), domain 3"/>
    <property type="match status" value="1"/>
</dbReference>
<dbReference type="PANTHER" id="PTHR42908">
    <property type="entry name" value="TRANSLATION ELONGATION FACTOR-RELATED"/>
    <property type="match status" value="1"/>
</dbReference>
<proteinExistence type="predicted"/>
<dbReference type="Gene3D" id="2.40.50.250">
    <property type="entry name" value="bipa protein"/>
    <property type="match status" value="1"/>
</dbReference>
<dbReference type="FunFam" id="3.30.70.240:FF:000002">
    <property type="entry name" value="GTP-binding protein TypA"/>
    <property type="match status" value="1"/>
</dbReference>
<dbReference type="InterPro" id="IPR047041">
    <property type="entry name" value="BipA_GTP-bd_dom"/>
</dbReference>
<organism evidence="2 3">
    <name type="scientific">Symbiochloris irregularis</name>
    <dbReference type="NCBI Taxonomy" id="706552"/>
    <lineage>
        <taxon>Eukaryota</taxon>
        <taxon>Viridiplantae</taxon>
        <taxon>Chlorophyta</taxon>
        <taxon>core chlorophytes</taxon>
        <taxon>Trebouxiophyceae</taxon>
        <taxon>Trebouxiales</taxon>
        <taxon>Trebouxiaceae</taxon>
        <taxon>Symbiochloris</taxon>
    </lineage>
</organism>
<dbReference type="InterPro" id="IPR006298">
    <property type="entry name" value="BipA"/>
</dbReference>
<dbReference type="PROSITE" id="PS51722">
    <property type="entry name" value="G_TR_2"/>
    <property type="match status" value="1"/>
</dbReference>
<dbReference type="EMBL" id="JALJOQ010000066">
    <property type="protein sequence ID" value="KAK9802838.1"/>
    <property type="molecule type" value="Genomic_DNA"/>
</dbReference>
<dbReference type="InterPro" id="IPR005225">
    <property type="entry name" value="Small_GTP-bd"/>
</dbReference>
<dbReference type="InterPro" id="IPR035647">
    <property type="entry name" value="EFG_III/V"/>
</dbReference>
<dbReference type="PANTHER" id="PTHR42908:SF8">
    <property type="entry name" value="TR-TYPE G DOMAIN-CONTAINING PROTEIN"/>
    <property type="match status" value="1"/>
</dbReference>
<dbReference type="InterPro" id="IPR047042">
    <property type="entry name" value="BipA_II"/>
</dbReference>
<dbReference type="Gene3D" id="3.30.70.240">
    <property type="match status" value="1"/>
</dbReference>
<dbReference type="NCBIfam" id="TIGR01394">
    <property type="entry name" value="TypA_BipA"/>
    <property type="match status" value="1"/>
</dbReference>
<dbReference type="InterPro" id="IPR000795">
    <property type="entry name" value="T_Tr_GTP-bd_dom"/>
</dbReference>
<dbReference type="AlphaFoldDB" id="A0AAW1P2P7"/>
<evidence type="ECO:0000259" key="1">
    <source>
        <dbReference type="PROSITE" id="PS51722"/>
    </source>
</evidence>
<dbReference type="InterPro" id="IPR048876">
    <property type="entry name" value="BipA_C"/>
</dbReference>
<dbReference type="CDD" id="cd03691">
    <property type="entry name" value="BipA_TypA_II"/>
    <property type="match status" value="1"/>
</dbReference>